<dbReference type="AlphaFoldDB" id="A0A511NLN7"/>
<dbReference type="STRING" id="1218108.GCA_000382425_00867"/>
<evidence type="ECO:0000256" key="5">
    <source>
        <dbReference type="SAM" id="Coils"/>
    </source>
</evidence>
<evidence type="ECO:0000259" key="6">
    <source>
        <dbReference type="Pfam" id="PF26002"/>
    </source>
</evidence>
<sequence>MRGLHVYTSIVVLFLLVFCSLPFIKVPISATSYGIVNDLKNNNPIISMVEGKIIKSNVIRNNQFFKKGDTIIEINTDQLEEYNQFQNTQYTDFSSQLKDLISLSKGVLNDLNTGVYQKQVSAYREKIAQIESELNLATRDFERVKKLFDAGIYTQAEYDKNSFKVENLKRQIGNIKQEQIATWQIEKRELERIIRENRKEVNTTNKKLDNYIIKSPDDGRLINYSGIQVGNYITTGTQVGIISPESTLVIEARVSPKDIGFIKKGQSIKVQVDTYNYNQWGLLSGKVIEIQKNITYDEKTNEPYFIVFCSMDKKFLKLKNGYKANIEKGMTVNVRFYLLDRTIWQLLFDNVDDWFNPNLGK</sequence>
<name>A0A511NLN7_9FLAO</name>
<feature type="coiled-coil region" evidence="5">
    <location>
        <begin position="180"/>
        <end position="207"/>
    </location>
</feature>
<reference evidence="7 8" key="1">
    <citation type="submission" date="2019-07" db="EMBL/GenBank/DDBJ databases">
        <title>Whole genome shotgun sequence of Empedobacter brevis NBRC 14943.</title>
        <authorList>
            <person name="Hosoyama A."/>
            <person name="Uohara A."/>
            <person name="Ohji S."/>
            <person name="Ichikawa N."/>
        </authorList>
    </citation>
    <scope>NUCLEOTIDE SEQUENCE [LARGE SCALE GENOMIC DNA]</scope>
    <source>
        <strain evidence="7 8">NBRC 14943</strain>
    </source>
</reference>
<feature type="coiled-coil region" evidence="5">
    <location>
        <begin position="120"/>
        <end position="147"/>
    </location>
</feature>
<evidence type="ECO:0000256" key="2">
    <source>
        <dbReference type="ARBA" id="ARBA00022692"/>
    </source>
</evidence>
<organism evidence="7 8">
    <name type="scientific">Empedobacter brevis NBRC 14943 = ATCC 43319</name>
    <dbReference type="NCBI Taxonomy" id="1218108"/>
    <lineage>
        <taxon>Bacteria</taxon>
        <taxon>Pseudomonadati</taxon>
        <taxon>Bacteroidota</taxon>
        <taxon>Flavobacteriia</taxon>
        <taxon>Flavobacteriales</taxon>
        <taxon>Weeksellaceae</taxon>
        <taxon>Empedobacter</taxon>
    </lineage>
</organism>
<accession>A0A511NLN7</accession>
<dbReference type="Gene3D" id="2.40.30.170">
    <property type="match status" value="1"/>
</dbReference>
<protein>
    <recommendedName>
        <fullName evidence="6">AprE-like beta-barrel domain-containing protein</fullName>
    </recommendedName>
</protein>
<keyword evidence="5" id="KW-0175">Coiled coil</keyword>
<comment type="caution">
    <text evidence="7">The sequence shown here is derived from an EMBL/GenBank/DDBJ whole genome shotgun (WGS) entry which is preliminary data.</text>
</comment>
<dbReference type="GO" id="GO:0016020">
    <property type="term" value="C:membrane"/>
    <property type="evidence" value="ECO:0007669"/>
    <property type="project" value="UniProtKB-SubCell"/>
</dbReference>
<keyword evidence="3" id="KW-1133">Transmembrane helix</keyword>
<evidence type="ECO:0000313" key="8">
    <source>
        <dbReference type="Proteomes" id="UP000321245"/>
    </source>
</evidence>
<evidence type="ECO:0000256" key="3">
    <source>
        <dbReference type="ARBA" id="ARBA00022989"/>
    </source>
</evidence>
<evidence type="ECO:0000256" key="1">
    <source>
        <dbReference type="ARBA" id="ARBA00004167"/>
    </source>
</evidence>
<keyword evidence="4" id="KW-0472">Membrane</keyword>
<dbReference type="GeneID" id="84649112"/>
<dbReference type="Proteomes" id="UP000321245">
    <property type="component" value="Unassembled WGS sequence"/>
</dbReference>
<keyword evidence="2" id="KW-0812">Transmembrane</keyword>
<dbReference type="SUPFAM" id="SSF111369">
    <property type="entry name" value="HlyD-like secretion proteins"/>
    <property type="match status" value="1"/>
</dbReference>
<proteinExistence type="predicted"/>
<comment type="subcellular location">
    <subcellularLocation>
        <location evidence="1">Membrane</location>
        <topology evidence="1">Single-pass membrane protein</topology>
    </subcellularLocation>
</comment>
<dbReference type="PANTHER" id="PTHR30386:SF26">
    <property type="entry name" value="TRANSPORT PROTEIN COMB"/>
    <property type="match status" value="1"/>
</dbReference>
<evidence type="ECO:0000256" key="4">
    <source>
        <dbReference type="ARBA" id="ARBA00023136"/>
    </source>
</evidence>
<dbReference type="InterPro" id="IPR058982">
    <property type="entry name" value="Beta-barrel_AprE"/>
</dbReference>
<gene>
    <name evidence="7" type="ORF">EB1_35020</name>
</gene>
<keyword evidence="8" id="KW-1185">Reference proteome</keyword>
<dbReference type="RefSeq" id="WP_019974372.1">
    <property type="nucleotide sequence ID" value="NZ_BJXC01000043.1"/>
</dbReference>
<dbReference type="Pfam" id="PF26002">
    <property type="entry name" value="Beta-barrel_AprE"/>
    <property type="match status" value="1"/>
</dbReference>
<dbReference type="EMBL" id="BJXC01000043">
    <property type="protein sequence ID" value="GEM53712.1"/>
    <property type="molecule type" value="Genomic_DNA"/>
</dbReference>
<evidence type="ECO:0000313" key="7">
    <source>
        <dbReference type="EMBL" id="GEM53712.1"/>
    </source>
</evidence>
<dbReference type="InterPro" id="IPR050739">
    <property type="entry name" value="MFP"/>
</dbReference>
<dbReference type="OrthoDB" id="594147at2"/>
<feature type="domain" description="AprE-like beta-barrel" evidence="6">
    <location>
        <begin position="248"/>
        <end position="335"/>
    </location>
</feature>
<dbReference type="Gene3D" id="1.10.287.470">
    <property type="entry name" value="Helix hairpin bin"/>
    <property type="match status" value="1"/>
</dbReference>
<dbReference type="PANTHER" id="PTHR30386">
    <property type="entry name" value="MEMBRANE FUSION SUBUNIT OF EMRAB-TOLC MULTIDRUG EFFLUX PUMP"/>
    <property type="match status" value="1"/>
</dbReference>